<dbReference type="GeneID" id="71990213"/>
<feature type="transmembrane region" description="Helical" evidence="1">
    <location>
        <begin position="165"/>
        <end position="186"/>
    </location>
</feature>
<accession>A0A9Q8URE1</accession>
<dbReference type="PANTHER" id="PTHR42101:SF1">
    <property type="entry name" value="LOW TEMPERATURE REQUIREMENT A"/>
    <property type="match status" value="1"/>
</dbReference>
<keyword evidence="3" id="KW-1185">Reference proteome</keyword>
<proteinExistence type="predicted"/>
<dbReference type="RefSeq" id="XP_047764024.1">
    <property type="nucleotide sequence ID" value="XM_047909483.1"/>
</dbReference>
<feature type="transmembrane region" description="Helical" evidence="1">
    <location>
        <begin position="133"/>
        <end position="153"/>
    </location>
</feature>
<dbReference type="Pfam" id="PF06772">
    <property type="entry name" value="LtrA"/>
    <property type="match status" value="1"/>
</dbReference>
<dbReference type="Proteomes" id="UP000756132">
    <property type="component" value="Chromosome 7"/>
</dbReference>
<protein>
    <submittedName>
        <fullName evidence="2">Uncharacterized protein</fullName>
    </submittedName>
</protein>
<feature type="transmembrane region" description="Helical" evidence="1">
    <location>
        <begin position="63"/>
        <end position="82"/>
    </location>
</feature>
<dbReference type="OrthoDB" id="3177213at2759"/>
<name>A0A9Q8URE1_PASFU</name>
<keyword evidence="1" id="KW-1133">Transmembrane helix</keyword>
<reference evidence="2" key="1">
    <citation type="submission" date="2021-12" db="EMBL/GenBank/DDBJ databases">
        <authorList>
            <person name="Zaccaron A."/>
            <person name="Stergiopoulos I."/>
        </authorList>
    </citation>
    <scope>NUCLEOTIDE SEQUENCE</scope>
    <source>
        <strain evidence="2">Race5_Kim</strain>
    </source>
</reference>
<feature type="transmembrane region" description="Helical" evidence="1">
    <location>
        <begin position="546"/>
        <end position="565"/>
    </location>
</feature>
<dbReference type="InterPro" id="IPR010640">
    <property type="entry name" value="Low_temperature_requirement_A"/>
</dbReference>
<feature type="transmembrane region" description="Helical" evidence="1">
    <location>
        <begin position="94"/>
        <end position="113"/>
    </location>
</feature>
<gene>
    <name evidence="2" type="ORF">CLAFUR5_10335</name>
</gene>
<sequence length="628" mass="71401">MSKAHLSLVPTYAIDHDTRSLSPVDEHKETTDAELFYDLFFVANLTVFTYIHSVSDLSSLQQYIAFFCILWFTWYSVALFDVRFSNVDCLTNRIGKAFHFCFMIGFASVGPMFKVGELEDDRHRPVVHYFRTLTLILMASRLVLALQYFQTMWHFRRQQTSRRSLMLLAGCYIMAAAIYLGLFFAFTNDAESSAWIVWYVVGIMESLLATFVACTSKHLNSWILDLLPWLTPIITPLAIGKTHELSFKHTHLVQRMSLLTLIILGEGAISVAKQCQVIAEASTFTWNVVNIVIIACAVLILYFMYMIYFDWQRLEADADETIESRSIRQRVWAFIHFFLHLFMVLSVQGLKLGITWSAAMQEVKTLNSINQQWVAPGARIYDSVLSEDDWHDVSDTWSQVLGDITTDQGYISSSMADGLDTVNDIWQYQHALEYFDDLSNVTNSNRAYELCNYTAYTSIFTIAGFGKNSLDTELEEYSIQDFDISSSNWTVGGDDAERLHNMVEIVGKFHLTYIYFCVSIGMVVLLCTALGYLSRPTREGYHRVRLNYSGFAGLALCLLATNALRNGDLFARSVAEPWLLPTTMALLFSVVIVNNVKLTWHTNRPAVQRTSDSGPSGDDLVLRDMALA</sequence>
<organism evidence="2 3">
    <name type="scientific">Passalora fulva</name>
    <name type="common">Tomato leaf mold</name>
    <name type="synonym">Cladosporium fulvum</name>
    <dbReference type="NCBI Taxonomy" id="5499"/>
    <lineage>
        <taxon>Eukaryota</taxon>
        <taxon>Fungi</taxon>
        <taxon>Dikarya</taxon>
        <taxon>Ascomycota</taxon>
        <taxon>Pezizomycotina</taxon>
        <taxon>Dothideomycetes</taxon>
        <taxon>Dothideomycetidae</taxon>
        <taxon>Mycosphaerellales</taxon>
        <taxon>Mycosphaerellaceae</taxon>
        <taxon>Fulvia</taxon>
    </lineage>
</organism>
<feature type="transmembrane region" description="Helical" evidence="1">
    <location>
        <begin position="513"/>
        <end position="534"/>
    </location>
</feature>
<evidence type="ECO:0000256" key="1">
    <source>
        <dbReference type="SAM" id="Phobius"/>
    </source>
</evidence>
<dbReference type="PANTHER" id="PTHR42101">
    <property type="entry name" value="CHROMOSOME 16, WHOLE GENOME SHOTGUN SEQUENCE"/>
    <property type="match status" value="1"/>
</dbReference>
<feature type="transmembrane region" description="Helical" evidence="1">
    <location>
        <begin position="291"/>
        <end position="311"/>
    </location>
</feature>
<feature type="transmembrane region" description="Helical" evidence="1">
    <location>
        <begin position="192"/>
        <end position="214"/>
    </location>
</feature>
<feature type="transmembrane region" description="Helical" evidence="1">
    <location>
        <begin position="577"/>
        <end position="596"/>
    </location>
</feature>
<keyword evidence="1" id="KW-0812">Transmembrane</keyword>
<dbReference type="EMBL" id="CP090169">
    <property type="protein sequence ID" value="UJO19658.1"/>
    <property type="molecule type" value="Genomic_DNA"/>
</dbReference>
<reference evidence="2" key="2">
    <citation type="journal article" date="2022" name="Microb. Genom.">
        <title>A chromosome-scale genome assembly of the tomato pathogen Cladosporium fulvum reveals a compartmentalized genome architecture and the presence of a dispensable chromosome.</title>
        <authorList>
            <person name="Zaccaron A.Z."/>
            <person name="Chen L.H."/>
            <person name="Samaras A."/>
            <person name="Stergiopoulos I."/>
        </authorList>
    </citation>
    <scope>NUCLEOTIDE SEQUENCE</scope>
    <source>
        <strain evidence="2">Race5_Kim</strain>
    </source>
</reference>
<evidence type="ECO:0000313" key="2">
    <source>
        <dbReference type="EMBL" id="UJO19658.1"/>
    </source>
</evidence>
<evidence type="ECO:0000313" key="3">
    <source>
        <dbReference type="Proteomes" id="UP000756132"/>
    </source>
</evidence>
<keyword evidence="1" id="KW-0472">Membrane</keyword>
<dbReference type="KEGG" id="ffu:CLAFUR5_10335"/>
<dbReference type="AlphaFoldDB" id="A0A9Q8URE1"/>
<feature type="transmembrane region" description="Helical" evidence="1">
    <location>
        <begin position="331"/>
        <end position="350"/>
    </location>
</feature>